<dbReference type="Pfam" id="PF08731">
    <property type="entry name" value="AFT"/>
    <property type="match status" value="1"/>
</dbReference>
<evidence type="ECO:0000313" key="2">
    <source>
        <dbReference type="Proteomes" id="UP001162087"/>
    </source>
</evidence>
<dbReference type="InterPro" id="IPR014842">
    <property type="entry name" value="AFT"/>
</dbReference>
<gene>
    <name evidence="1" type="primary">SKDI16G0760</name>
    <name evidence="1" type="ORF">SKDI_16G0760</name>
</gene>
<proteinExistence type="predicted"/>
<sequence length="413" mass="46558">MTAKSMKSIISFPMSASKTGKMKLTASPDNLASMMSRDQNKLIHLDPVPSFRDRHEIKPWLQKIFYPQGIDIVIERSDTGKVTFKCRSVRSSVGSNLKLKRTSSRSHACPFRIRAAYSVRLQKWNVVVMNNIHAHELRFDLITKTDDYKKFKENLRQKNDVKAIKTFGELEYKTSLNLPLATPIISCDCGLTKEIEAFNNIFLPLSNPPLTSKKSFLKINKNSVSKIRSKQTESSKSTLKTNLNINQRTTGFFDNFKAQSSCVSRVNEESLMNLNEIDFTDMFSNDNATSNPDQGLMELLVDPRAESSSTSIFPSIAAEIFPQNNMELAISESKASSSSNFMETHVPYEDEVIKLFKDNKSNAPTSATDITTSLGKDTKDNFGMLNYNYEALLHFNDDEFSELSSIDPALISK</sequence>
<evidence type="ECO:0000313" key="1">
    <source>
        <dbReference type="EMBL" id="CAI4052881.1"/>
    </source>
</evidence>
<reference evidence="1" key="1">
    <citation type="submission" date="2022-10" db="EMBL/GenBank/DDBJ databases">
        <authorList>
            <person name="Byrne P K."/>
        </authorList>
    </citation>
    <scope>NUCLEOTIDE SEQUENCE</scope>
    <source>
        <strain evidence="1">IFO1802</strain>
    </source>
</reference>
<dbReference type="GO" id="GO:0045944">
    <property type="term" value="P:positive regulation of transcription by RNA polymerase II"/>
    <property type="evidence" value="ECO:0007669"/>
    <property type="project" value="InterPro"/>
</dbReference>
<accession>A0AA35JB79</accession>
<organism evidence="1 2">
    <name type="scientific">Saccharomyces kudriavzevii (strain ATCC MYA-4449 / AS 2.2408 / CBS 8840 / NBRC 1802 / NCYC 2889)</name>
    <name type="common">Yeast</name>
    <dbReference type="NCBI Taxonomy" id="226230"/>
    <lineage>
        <taxon>Eukaryota</taxon>
        <taxon>Fungi</taxon>
        <taxon>Dikarya</taxon>
        <taxon>Ascomycota</taxon>
        <taxon>Saccharomycotina</taxon>
        <taxon>Saccharomycetes</taxon>
        <taxon>Saccharomycetales</taxon>
        <taxon>Saccharomycetaceae</taxon>
        <taxon>Saccharomyces</taxon>
    </lineage>
</organism>
<dbReference type="GO" id="GO:0010106">
    <property type="term" value="P:cellular response to iron ion starvation"/>
    <property type="evidence" value="ECO:0007669"/>
    <property type="project" value="InterPro"/>
</dbReference>
<dbReference type="GO" id="GO:0000981">
    <property type="term" value="F:DNA-binding transcription factor activity, RNA polymerase II-specific"/>
    <property type="evidence" value="ECO:0007669"/>
    <property type="project" value="InterPro"/>
</dbReference>
<keyword evidence="2" id="KW-1185">Reference proteome</keyword>
<name>A0AA35JB79_SACK1</name>
<dbReference type="Proteomes" id="UP001162087">
    <property type="component" value="Chromosome 16"/>
</dbReference>
<dbReference type="EMBL" id="OX365911">
    <property type="protein sequence ID" value="CAI4052881.1"/>
    <property type="molecule type" value="Genomic_DNA"/>
</dbReference>
<dbReference type="OrthoDB" id="4068596at2759"/>
<protein>
    <submittedName>
        <fullName evidence="1">Uncharacterized protein</fullName>
    </submittedName>
</protein>